<dbReference type="SUPFAM" id="SSF82866">
    <property type="entry name" value="Multidrug efflux transporter AcrB transmembrane domain"/>
    <property type="match status" value="2"/>
</dbReference>
<keyword evidence="11" id="KW-1185">Reference proteome</keyword>
<feature type="transmembrane region" description="Helical" evidence="9">
    <location>
        <begin position="394"/>
        <end position="414"/>
    </location>
</feature>
<evidence type="ECO:0000256" key="5">
    <source>
        <dbReference type="ARBA" id="ARBA00022519"/>
    </source>
</evidence>
<protein>
    <recommendedName>
        <fullName evidence="9">Efflux pump membrane transporter</fullName>
    </recommendedName>
</protein>
<dbReference type="GO" id="GO:0009636">
    <property type="term" value="P:response to toxic substance"/>
    <property type="evidence" value="ECO:0007669"/>
    <property type="project" value="UniProtKB-ARBA"/>
</dbReference>
<evidence type="ECO:0000256" key="4">
    <source>
        <dbReference type="ARBA" id="ARBA00022475"/>
    </source>
</evidence>
<dbReference type="SUPFAM" id="SSF82714">
    <property type="entry name" value="Multidrug efflux transporter AcrB TolC docking domain, DN and DC subdomains"/>
    <property type="match status" value="2"/>
</dbReference>
<keyword evidence="3 9" id="KW-0813">Transport</keyword>
<feature type="transmembrane region" description="Helical" evidence="9">
    <location>
        <begin position="918"/>
        <end position="945"/>
    </location>
</feature>
<comment type="subcellular location">
    <subcellularLocation>
        <location evidence="1 9">Cell inner membrane</location>
        <topology evidence="1 9">Multi-pass membrane protein</topology>
    </subcellularLocation>
</comment>
<comment type="similarity">
    <text evidence="2 9">Belongs to the resistance-nodulation-cell division (RND) (TC 2.A.6) family.</text>
</comment>
<dbReference type="InterPro" id="IPR004764">
    <property type="entry name" value="MdtF-like"/>
</dbReference>
<sequence>MLSKFFIQRPIFACVLAIIVMALGIFSVVNLPIERYPDIAPPRITISTTYTGADAETVEESVTQVLEQQIKGIDHLLYFSSSSDSSGRSRISISFENGTDPDTAQVQVQNSINGVLNRLPDDVQRQGVTVNKSLGDTFMVVGLYDETGKSNNIELGDYLSAHIEQELSRIEGVGEVDVFGSQYAMRIWLNPNLLRQYQLMPSDIRSAIEAQNTQVAAGGVGDLPVASDQYLNAKVTAGSRLRTVDEFKNIIVKSNTDGSYVYLKDVARVELGAENYQSFNTINGYPSSGMGISLSSGANALATSALIKAELAKISEKLPQGYKIVYPRDNTPFVQESIKEVVKTLFEAIVLVVLVMFIFLQSWRATLIPTITVPIVILGTFAVLFALGMSINTLTLFALVLAIGLLVDDAIVVVENVERLMHEQGLTAKQASIESMQEMTGALIGITVVLTAVFIPMAFFTGSTGVIYRQFSITLVSAMALSLLVALILTPALCAIILKPNPQPMRWATWFNRQLDHLKQRYIQLIQKTLNFKWVILTLFFGLTVVFALFYRALPTSFIPSEDQGMLSVQFRLADGAPMSSSQVVGESIRKYFLEKEKQNVDIVLIRYGRNFSGTGQNLGTGFIALKHWDNRSGSENSAQAIRERAVKYFNKNPNARITVSLPASVNGLGDSDSLEFWIQDVNGQGRKYLEQQFGILQNQAKQFLTFENLDKKSNPDKSKLKIHIDQKLALANGLSQTAINSTLSAAWGGSYVNDFIDRGRIKRVMMQGDAEFRSKPEDLEVWSVRNAQNQMIPFSNFSTIAWEGGPDVVNRFQGYTALQMEANTAAHTSSGQAMSDIQKLIGQQQGIDVAWSGLSFEEQKSSSQAWLLYLVSIGFIFLCLAALYESWSIPTAVIAAIPLGIGGNILFSQFAGFPNDIYFQIALLTTIGLSCKNAILIVEFAALAQEKGKTAIAAALEGAGLRLRPILMTSLAFGAGVIPLVLAFGAGAASRQEIGVSVLGGVIFGTILVLLFIPFMYVLIRTIFKPKVTSE</sequence>
<feature type="transmembrane region" description="Helical" evidence="9">
    <location>
        <begin position="12"/>
        <end position="33"/>
    </location>
</feature>
<dbReference type="InterPro" id="IPR001036">
    <property type="entry name" value="Acrflvin-R"/>
</dbReference>
<dbReference type="PANTHER" id="PTHR32063:SF32">
    <property type="entry name" value="AMINOGLYCOSIDE EFFLUX PUMP-RELATED"/>
    <property type="match status" value="1"/>
</dbReference>
<accession>A0A9X3DQX2</accession>
<dbReference type="Gene3D" id="3.30.70.1320">
    <property type="entry name" value="Multidrug efflux transporter AcrB pore domain like"/>
    <property type="match status" value="1"/>
</dbReference>
<dbReference type="AlphaFoldDB" id="A0A9X3DQX2"/>
<dbReference type="Gene3D" id="1.20.1640.10">
    <property type="entry name" value="Multidrug efflux transporter AcrB transmembrane domain"/>
    <property type="match status" value="2"/>
</dbReference>
<keyword evidence="4" id="KW-1003">Cell membrane</keyword>
<dbReference type="GO" id="GO:0042910">
    <property type="term" value="F:xenobiotic transmembrane transporter activity"/>
    <property type="evidence" value="ECO:0007669"/>
    <property type="project" value="TreeGrafter"/>
</dbReference>
<dbReference type="NCBIfam" id="TIGR00915">
    <property type="entry name" value="2A0602"/>
    <property type="match status" value="1"/>
</dbReference>
<keyword evidence="6 9" id="KW-0812">Transmembrane</keyword>
<dbReference type="InterPro" id="IPR027463">
    <property type="entry name" value="AcrB_DN_DC_subdom"/>
</dbReference>
<feature type="transmembrane region" description="Helical" evidence="9">
    <location>
        <begin position="995"/>
        <end position="1021"/>
    </location>
</feature>
<dbReference type="EMBL" id="JAPKMY010000001">
    <property type="protein sequence ID" value="MCX5466443.1"/>
    <property type="molecule type" value="Genomic_DNA"/>
</dbReference>
<dbReference type="NCBIfam" id="NF000282">
    <property type="entry name" value="RND_permease_1"/>
    <property type="match status" value="1"/>
</dbReference>
<dbReference type="PANTHER" id="PTHR32063">
    <property type="match status" value="1"/>
</dbReference>
<dbReference type="GO" id="GO:0015562">
    <property type="term" value="F:efflux transmembrane transporter activity"/>
    <property type="evidence" value="ECO:0007669"/>
    <property type="project" value="InterPro"/>
</dbReference>
<dbReference type="SUPFAM" id="SSF82693">
    <property type="entry name" value="Multidrug efflux transporter AcrB pore domain, PN1, PN2, PC1 and PC2 subdomains"/>
    <property type="match status" value="4"/>
</dbReference>
<feature type="transmembrane region" description="Helical" evidence="9">
    <location>
        <begin position="367"/>
        <end position="388"/>
    </location>
</feature>
<feature type="transmembrane region" description="Helical" evidence="9">
    <location>
        <begin position="966"/>
        <end position="989"/>
    </location>
</feature>
<keyword evidence="5 9" id="KW-0997">Cell inner membrane</keyword>
<proteinExistence type="inferred from homology"/>
<name>A0A9X3DQX2_9GAMM</name>
<evidence type="ECO:0000256" key="8">
    <source>
        <dbReference type="ARBA" id="ARBA00023136"/>
    </source>
</evidence>
<evidence type="ECO:0000256" key="9">
    <source>
        <dbReference type="RuleBase" id="RU364070"/>
    </source>
</evidence>
<evidence type="ECO:0000256" key="2">
    <source>
        <dbReference type="ARBA" id="ARBA00010942"/>
    </source>
</evidence>
<feature type="transmembrane region" description="Helical" evidence="9">
    <location>
        <begin position="341"/>
        <end position="360"/>
    </location>
</feature>
<dbReference type="RefSeq" id="WP_266128973.1">
    <property type="nucleotide sequence ID" value="NZ_JAPKMY010000001.1"/>
</dbReference>
<evidence type="ECO:0000313" key="11">
    <source>
        <dbReference type="Proteomes" id="UP001146019"/>
    </source>
</evidence>
<dbReference type="Pfam" id="PF00873">
    <property type="entry name" value="ACR_tran"/>
    <property type="match status" value="1"/>
</dbReference>
<keyword evidence="7 9" id="KW-1133">Transmembrane helix</keyword>
<feature type="transmembrane region" description="Helical" evidence="9">
    <location>
        <begin position="471"/>
        <end position="498"/>
    </location>
</feature>
<dbReference type="Gene3D" id="3.30.70.1440">
    <property type="entry name" value="Multidrug efflux transporter AcrB pore domain"/>
    <property type="match status" value="1"/>
</dbReference>
<dbReference type="Gene3D" id="3.30.2090.10">
    <property type="entry name" value="Multidrug efflux transporter AcrB TolC docking domain, DN and DC subdomains"/>
    <property type="match status" value="2"/>
</dbReference>
<reference evidence="10" key="1">
    <citation type="submission" date="2022-11" db="EMBL/GenBank/DDBJ databases">
        <title>Biodiversity and phylogenetic relationships of bacteria.</title>
        <authorList>
            <person name="Machado R.A.R."/>
            <person name="Bhat A."/>
            <person name="Loulou A."/>
            <person name="Kallel S."/>
        </authorList>
    </citation>
    <scope>NUCLEOTIDE SEQUENCE</scope>
    <source>
        <strain evidence="10">A-IN1</strain>
    </source>
</reference>
<dbReference type="FunFam" id="3.30.70.1430:FF:000001">
    <property type="entry name" value="Efflux pump membrane transporter"/>
    <property type="match status" value="1"/>
</dbReference>
<comment type="caution">
    <text evidence="10">The sequence shown here is derived from an EMBL/GenBank/DDBJ whole genome shotgun (WGS) entry which is preliminary data.</text>
</comment>
<dbReference type="Gene3D" id="3.30.70.1430">
    <property type="entry name" value="Multidrug efflux transporter AcrB pore domain"/>
    <property type="match status" value="2"/>
</dbReference>
<evidence type="ECO:0000256" key="6">
    <source>
        <dbReference type="ARBA" id="ARBA00022692"/>
    </source>
</evidence>
<dbReference type="Proteomes" id="UP001146019">
    <property type="component" value="Unassembled WGS sequence"/>
</dbReference>
<organism evidence="10 11">
    <name type="scientific">Acinetobacter nematophilus</name>
    <dbReference type="NCBI Taxonomy" id="2994642"/>
    <lineage>
        <taxon>Bacteria</taxon>
        <taxon>Pseudomonadati</taxon>
        <taxon>Pseudomonadota</taxon>
        <taxon>Gammaproteobacteria</taxon>
        <taxon>Moraxellales</taxon>
        <taxon>Moraxellaceae</taxon>
        <taxon>Acinetobacter</taxon>
    </lineage>
</organism>
<evidence type="ECO:0000256" key="3">
    <source>
        <dbReference type="ARBA" id="ARBA00022448"/>
    </source>
</evidence>
<evidence type="ECO:0000256" key="7">
    <source>
        <dbReference type="ARBA" id="ARBA00022989"/>
    </source>
</evidence>
<dbReference type="GO" id="GO:0005886">
    <property type="term" value="C:plasma membrane"/>
    <property type="evidence" value="ECO:0007669"/>
    <property type="project" value="UniProtKB-SubCell"/>
</dbReference>
<dbReference type="PRINTS" id="PR00702">
    <property type="entry name" value="ACRIFLAVINRP"/>
</dbReference>
<gene>
    <name evidence="10" type="ORF">OSH00_01640</name>
</gene>
<evidence type="ECO:0000256" key="1">
    <source>
        <dbReference type="ARBA" id="ARBA00004429"/>
    </source>
</evidence>
<keyword evidence="8 9" id="KW-0472">Membrane</keyword>
<dbReference type="FunFam" id="1.20.1640.10:FF:000001">
    <property type="entry name" value="Efflux pump membrane transporter"/>
    <property type="match status" value="1"/>
</dbReference>
<evidence type="ECO:0000313" key="10">
    <source>
        <dbReference type="EMBL" id="MCX5466443.1"/>
    </source>
</evidence>
<feature type="transmembrane region" description="Helical" evidence="9">
    <location>
        <begin position="534"/>
        <end position="554"/>
    </location>
</feature>
<feature type="transmembrane region" description="Helical" evidence="9">
    <location>
        <begin position="439"/>
        <end position="459"/>
    </location>
</feature>
<feature type="transmembrane region" description="Helical" evidence="9">
    <location>
        <begin position="892"/>
        <end position="912"/>
    </location>
</feature>
<feature type="transmembrane region" description="Helical" evidence="9">
    <location>
        <begin position="867"/>
        <end position="885"/>
    </location>
</feature>